<evidence type="ECO:0000313" key="3">
    <source>
        <dbReference type="Proteomes" id="UP000016923"/>
    </source>
</evidence>
<keyword evidence="3" id="KW-1185">Reference proteome</keyword>
<dbReference type="HOGENOM" id="CLU_1603247_0_0_1"/>
<feature type="compositionally biased region" description="Polar residues" evidence="1">
    <location>
        <begin position="113"/>
        <end position="135"/>
    </location>
</feature>
<protein>
    <submittedName>
        <fullName evidence="2">Uncharacterized protein</fullName>
    </submittedName>
</protein>
<accession>S3C129</accession>
<dbReference type="Proteomes" id="UP000016923">
    <property type="component" value="Unassembled WGS sequence"/>
</dbReference>
<evidence type="ECO:0000313" key="2">
    <source>
        <dbReference type="EMBL" id="EPE06447.1"/>
    </source>
</evidence>
<feature type="region of interest" description="Disordered" evidence="1">
    <location>
        <begin position="113"/>
        <end position="166"/>
    </location>
</feature>
<name>S3C129_OPHP1</name>
<feature type="region of interest" description="Disordered" evidence="1">
    <location>
        <begin position="1"/>
        <end position="63"/>
    </location>
</feature>
<feature type="compositionally biased region" description="Polar residues" evidence="1">
    <location>
        <begin position="51"/>
        <end position="61"/>
    </location>
</feature>
<sequence length="166" mass="17615">MEVDNFYARLQDTGDSTELAQRWTERETTSGHNDVGPWPGPLQGPAWSQPGPISSAPSGQDSRLVACPGDTAAVQHALTKVGSFADEYRCNWDTEGGIYDDFSAMIAQTATPISYSTPTSQSSVRPSETPSTSPGNVARDEQAPPVPKSQNTHSDGGRSGTSGTRE</sequence>
<proteinExistence type="predicted"/>
<gene>
    <name evidence="2" type="ORF">F503_02575</name>
</gene>
<reference evidence="2 3" key="1">
    <citation type="journal article" date="2013" name="BMC Genomics">
        <title>The genome and transcriptome of the pine saprophyte Ophiostoma piceae, and a comparison with the bark beetle-associated pine pathogen Grosmannia clavigera.</title>
        <authorList>
            <person name="Haridas S."/>
            <person name="Wang Y."/>
            <person name="Lim L."/>
            <person name="Massoumi Alamouti S."/>
            <person name="Jackman S."/>
            <person name="Docking R."/>
            <person name="Robertson G."/>
            <person name="Birol I."/>
            <person name="Bohlmann J."/>
            <person name="Breuil C."/>
        </authorList>
    </citation>
    <scope>NUCLEOTIDE SEQUENCE [LARGE SCALE GENOMIC DNA]</scope>
    <source>
        <strain evidence="2 3">UAMH 11346</strain>
    </source>
</reference>
<organism evidence="2 3">
    <name type="scientific">Ophiostoma piceae (strain UAMH 11346)</name>
    <name type="common">Sap stain fungus</name>
    <dbReference type="NCBI Taxonomy" id="1262450"/>
    <lineage>
        <taxon>Eukaryota</taxon>
        <taxon>Fungi</taxon>
        <taxon>Dikarya</taxon>
        <taxon>Ascomycota</taxon>
        <taxon>Pezizomycotina</taxon>
        <taxon>Sordariomycetes</taxon>
        <taxon>Sordariomycetidae</taxon>
        <taxon>Ophiostomatales</taxon>
        <taxon>Ophiostomataceae</taxon>
        <taxon>Ophiostoma</taxon>
    </lineage>
</organism>
<dbReference type="EMBL" id="KE148153">
    <property type="protein sequence ID" value="EPE06447.1"/>
    <property type="molecule type" value="Genomic_DNA"/>
</dbReference>
<dbReference type="AlphaFoldDB" id="S3C129"/>
<evidence type="ECO:0000256" key="1">
    <source>
        <dbReference type="SAM" id="MobiDB-lite"/>
    </source>
</evidence>
<dbReference type="VEuPathDB" id="FungiDB:F503_02575"/>